<dbReference type="CDD" id="cd00038">
    <property type="entry name" value="CAP_ED"/>
    <property type="match status" value="1"/>
</dbReference>
<dbReference type="AlphaFoldDB" id="A0AAN0M985"/>
<dbReference type="SUPFAM" id="SSF51206">
    <property type="entry name" value="cAMP-binding domain-like"/>
    <property type="match status" value="1"/>
</dbReference>
<name>A0AAN0M985_9RHOB</name>
<feature type="transmembrane region" description="Helical" evidence="1">
    <location>
        <begin position="6"/>
        <end position="25"/>
    </location>
</feature>
<evidence type="ECO:0000313" key="3">
    <source>
        <dbReference type="EMBL" id="WZU66928.2"/>
    </source>
</evidence>
<feature type="transmembrane region" description="Helical" evidence="1">
    <location>
        <begin position="30"/>
        <end position="48"/>
    </location>
</feature>
<dbReference type="InterPro" id="IPR018490">
    <property type="entry name" value="cNMP-bd_dom_sf"/>
</dbReference>
<dbReference type="RefSeq" id="WP_373635301.1">
    <property type="nucleotide sequence ID" value="NZ_CP151767.2"/>
</dbReference>
<evidence type="ECO:0000259" key="2">
    <source>
        <dbReference type="PROSITE" id="PS50042"/>
    </source>
</evidence>
<dbReference type="InterPro" id="IPR000595">
    <property type="entry name" value="cNMP-bd_dom"/>
</dbReference>
<proteinExistence type="predicted"/>
<sequence>MLTDLTTSSLLITMAGSLQICGYLLINQVYLRLTLLAGTCFYIAYYYTVADAPLWGAILISSLTVLTILIGLVGLYAKHARWAIPKAHADLYPLFDDLPPGDFRNLVTSAKRQILRADIVATTQGQRPDHLYFIIGGTFAVQKGTAAFDVPGPTFAGEVAFLTDGPSAATTRLPAGLEVLVWRRYDLARRCKRSPRFKLAVEAVISRDLARKVALAVAPDTRWVGQ</sequence>
<dbReference type="EMBL" id="CP151767">
    <property type="protein sequence ID" value="WZU66928.2"/>
    <property type="molecule type" value="Genomic_DNA"/>
</dbReference>
<feature type="domain" description="Cyclic nucleotide-binding" evidence="2">
    <location>
        <begin position="94"/>
        <end position="189"/>
    </location>
</feature>
<organism evidence="3 4">
    <name type="scientific">Yoonia rhodophyticola</name>
    <dbReference type="NCBI Taxonomy" id="3137370"/>
    <lineage>
        <taxon>Bacteria</taxon>
        <taxon>Pseudomonadati</taxon>
        <taxon>Pseudomonadota</taxon>
        <taxon>Alphaproteobacteria</taxon>
        <taxon>Rhodobacterales</taxon>
        <taxon>Paracoccaceae</taxon>
        <taxon>Yoonia</taxon>
    </lineage>
</organism>
<evidence type="ECO:0000313" key="4">
    <source>
        <dbReference type="Proteomes" id="UP001470809"/>
    </source>
</evidence>
<dbReference type="InterPro" id="IPR014710">
    <property type="entry name" value="RmlC-like_jellyroll"/>
</dbReference>
<dbReference type="Gene3D" id="2.60.120.10">
    <property type="entry name" value="Jelly Rolls"/>
    <property type="match status" value="1"/>
</dbReference>
<keyword evidence="1" id="KW-1133">Transmembrane helix</keyword>
<keyword evidence="1" id="KW-0472">Membrane</keyword>
<gene>
    <name evidence="3" type="ORF">AABB31_18370</name>
</gene>
<keyword evidence="1" id="KW-0812">Transmembrane</keyword>
<feature type="transmembrane region" description="Helical" evidence="1">
    <location>
        <begin position="54"/>
        <end position="77"/>
    </location>
</feature>
<protein>
    <submittedName>
        <fullName evidence="3">Cyclic nucleotide-binding domain-containing protein</fullName>
    </submittedName>
</protein>
<dbReference type="Proteomes" id="UP001470809">
    <property type="component" value="Chromosome"/>
</dbReference>
<reference evidence="3 4" key="2">
    <citation type="submission" date="2024-08" db="EMBL/GenBank/DDBJ databases">
        <title>Phylogenomic analyses of a clade within the roseobacter group suggest taxonomic reassignments of species of the genera Aestuariivita, Citreicella, Loktanella, Nautella, Pelagibaca, Ruegeria, Thalassobius, Thiobacimonas and Tropicibacter, and the proposal o.</title>
        <authorList>
            <person name="Jeon C.O."/>
        </authorList>
    </citation>
    <scope>NUCLEOTIDE SEQUENCE [LARGE SCALE GENOMIC DNA]</scope>
    <source>
        <strain evidence="3 4">SS1-5</strain>
    </source>
</reference>
<keyword evidence="4" id="KW-1185">Reference proteome</keyword>
<reference evidence="4" key="1">
    <citation type="submission" date="2024-04" db="EMBL/GenBank/DDBJ databases">
        <title>Phylogenomic analyses of a clade within the roseobacter group suggest taxonomic reassignments of species of the genera Aestuariivita, Citreicella, Loktanella, Nautella, Pelagibaca, Ruegeria, Thalassobius, Thiobacimonas and Tropicibacter, and the proposal o.</title>
        <authorList>
            <person name="Jeon C.O."/>
        </authorList>
    </citation>
    <scope>NUCLEOTIDE SEQUENCE [LARGE SCALE GENOMIC DNA]</scope>
    <source>
        <strain evidence="4">SS1-5</strain>
    </source>
</reference>
<dbReference type="KEGG" id="yrh:AABB31_18370"/>
<evidence type="ECO:0000256" key="1">
    <source>
        <dbReference type="SAM" id="Phobius"/>
    </source>
</evidence>
<accession>A0AAN0M985</accession>
<dbReference type="PROSITE" id="PS50042">
    <property type="entry name" value="CNMP_BINDING_3"/>
    <property type="match status" value="1"/>
</dbReference>